<sequence length="744" mass="83330">MSTTSRNSAAGNDSPVLTPEQDRYGFVALAEKLSQSIISLDRNISTVIGIEGRWGTGKTSLLNLLLKQMEDKRQTGTYVLKISPWLTPSGDSTVEGLLLPVAAILDKEEAKEYSGFRKMRHKFRMAKASPLARSMLSYVQRASGRFAPLAELAGNWVPGAGIAASTLKTVSTTDLSARRQTTAELRTEIEKRIAALGLHFIVVLDDLDRLEPDQAVEVLRMIRSVADFPGFHYVMCYDPVVLGHAVERGLGVTDGRLYLQKIVPLSFQLPRPESFDLRREFLIGATELYVKVNDTQPDNTLLIDLKSVTEIFGAALSTPRDVRLALGSLAFRYKGLKEFIWFPDLCLLQLLRVTLPSLYNWVEHYLSEHAIMASGEGQVSTKEIETMAKDLHELLSSLPAVCPLSAIEMGRWLPGISGMDENHPTLFSPISENAQNESDTAKRLSSSLYWRYYFAFTPPKSVLPPAFFDKLFLLAGNAGDNNELEDLLFAQIADNGFSSQTLFEQILNRLNSAMIGRTTPRQCRGLLGFIFQSGNEIISRYHARGEWLTIGDLSLKELADRLLRHLCDDNRQGALEYLGSTLKDEKTFHWSLSYLRHLLWQNGLAGNRPAYEQEKVLKDSELEILRDTASAWLASPDGNSALEKLTDLSELVYAWRDISSPETVAEWIRSLTHEDEDFLRVLIQLRYDGTSTAIGAYKGLRLSAIGEFFGGSDHIQKRLSEIKKSGNFPDLVKQVQEAIDRSWR</sequence>
<evidence type="ECO:0000313" key="2">
    <source>
        <dbReference type="EMBL" id="MBW5891755.1"/>
    </source>
</evidence>
<dbReference type="KEGG" id="ppoa:BJK05_10165"/>
<dbReference type="InterPro" id="IPR011646">
    <property type="entry name" value="KAP_P-loop"/>
</dbReference>
<reference evidence="2" key="2">
    <citation type="submission" date="2021-01" db="EMBL/GenBank/DDBJ databases">
        <authorList>
            <person name="Vargas Peralta D."/>
        </authorList>
    </citation>
    <scope>NUCLEOTIDE SEQUENCE</scope>
    <source>
        <strain evidence="2">A3</strain>
    </source>
</reference>
<dbReference type="Proteomes" id="UP000696310">
    <property type="component" value="Unassembled WGS sequence"/>
</dbReference>
<name>A0AAW4NXB1_9GAMM</name>
<reference evidence="2" key="1">
    <citation type="journal article" date="2021" name="bioRxiv">
        <title>Identification of Pectobacterium species isolated from the soft rot of tetecho (Neobuxbaumia tetetzo), a columnar cactus, and associated metagenomics.</title>
        <authorList>
            <person name="Vargas-Peralta D."/>
            <person name="Narvaez-Barragan D.A."/>
            <person name="de Sandozequi A."/>
            <person name="Romero-Gutierrez M.F."/>
            <person name="Segovia L."/>
            <person name="Martinez-Anaya C."/>
            <person name="Alcaraz L.D."/>
            <person name="de la Torre Almaraz R."/>
        </authorList>
    </citation>
    <scope>NUCLEOTIDE SEQUENCE</scope>
    <source>
        <strain evidence="2">A3</strain>
    </source>
</reference>
<dbReference type="SUPFAM" id="SSF52540">
    <property type="entry name" value="P-loop containing nucleoside triphosphate hydrolases"/>
    <property type="match status" value="1"/>
</dbReference>
<gene>
    <name evidence="2" type="ORF">IM880_05990</name>
</gene>
<protein>
    <recommendedName>
        <fullName evidence="1">KAP NTPase domain-containing protein</fullName>
    </recommendedName>
</protein>
<dbReference type="PANTHER" id="PTHR22674:SF6">
    <property type="entry name" value="NTPASE KAP FAMILY P-LOOP DOMAIN-CONTAINING PROTEIN 1"/>
    <property type="match status" value="1"/>
</dbReference>
<proteinExistence type="predicted"/>
<dbReference type="RefSeq" id="WP_157910739.1">
    <property type="nucleotide sequence ID" value="NZ_CP017482.1"/>
</dbReference>
<evidence type="ECO:0000313" key="3">
    <source>
        <dbReference type="Proteomes" id="UP000696310"/>
    </source>
</evidence>
<dbReference type="EMBL" id="JAESHX010000026">
    <property type="protein sequence ID" value="MBW5891755.1"/>
    <property type="molecule type" value="Genomic_DNA"/>
</dbReference>
<accession>A0AAW4NXB1</accession>
<dbReference type="AlphaFoldDB" id="A0AAW4NXB1"/>
<organism evidence="2 3">
    <name type="scientific">Pectobacterium polaris</name>
    <dbReference type="NCBI Taxonomy" id="2042057"/>
    <lineage>
        <taxon>Bacteria</taxon>
        <taxon>Pseudomonadati</taxon>
        <taxon>Pseudomonadota</taxon>
        <taxon>Gammaproteobacteria</taxon>
        <taxon>Enterobacterales</taxon>
        <taxon>Pectobacteriaceae</taxon>
        <taxon>Pectobacterium</taxon>
    </lineage>
</organism>
<dbReference type="Pfam" id="PF07693">
    <property type="entry name" value="KAP_NTPase"/>
    <property type="match status" value="1"/>
</dbReference>
<comment type="caution">
    <text evidence="2">The sequence shown here is derived from an EMBL/GenBank/DDBJ whole genome shotgun (WGS) entry which is preliminary data.</text>
</comment>
<dbReference type="GeneID" id="61408994"/>
<dbReference type="Gene3D" id="3.40.50.300">
    <property type="entry name" value="P-loop containing nucleotide triphosphate hydrolases"/>
    <property type="match status" value="1"/>
</dbReference>
<feature type="domain" description="KAP NTPase" evidence="1">
    <location>
        <begin position="29"/>
        <end position="281"/>
    </location>
</feature>
<dbReference type="InterPro" id="IPR027417">
    <property type="entry name" value="P-loop_NTPase"/>
</dbReference>
<evidence type="ECO:0000259" key="1">
    <source>
        <dbReference type="Pfam" id="PF07693"/>
    </source>
</evidence>
<dbReference type="InterPro" id="IPR052754">
    <property type="entry name" value="NTPase_KAP_P-loop"/>
</dbReference>
<dbReference type="PANTHER" id="PTHR22674">
    <property type="entry name" value="NTPASE, KAP FAMILY P-LOOP DOMAIN-CONTAINING 1"/>
    <property type="match status" value="1"/>
</dbReference>